<sequence length="117" mass="13322">MYEILTGSKFLGNYWDGASILGRMWETLYGLDPTDAPAAEVTRRAFRSVAEYDRFWALVSVGAIATMRDARLEHPPELVRPEFTPDHQLLGAYLRTFATHRWFSRAGQAQEALLSLM</sequence>
<gene>
    <name evidence="1" type="ORF">FCI23_43375</name>
</gene>
<keyword evidence="2" id="KW-1185">Reference proteome</keyword>
<dbReference type="OrthoDB" id="3202664at2"/>
<organism evidence="1 2">
    <name type="scientific">Actinacidiphila oryziradicis</name>
    <dbReference type="NCBI Taxonomy" id="2571141"/>
    <lineage>
        <taxon>Bacteria</taxon>
        <taxon>Bacillati</taxon>
        <taxon>Actinomycetota</taxon>
        <taxon>Actinomycetes</taxon>
        <taxon>Kitasatosporales</taxon>
        <taxon>Streptomycetaceae</taxon>
        <taxon>Actinacidiphila</taxon>
    </lineage>
</organism>
<evidence type="ECO:0000313" key="2">
    <source>
        <dbReference type="Proteomes" id="UP000305778"/>
    </source>
</evidence>
<dbReference type="Proteomes" id="UP000305778">
    <property type="component" value="Unassembled WGS sequence"/>
</dbReference>
<dbReference type="AlphaFoldDB" id="A0A4U0RVB4"/>
<dbReference type="EMBL" id="SUMC01000089">
    <property type="protein sequence ID" value="TKA00182.1"/>
    <property type="molecule type" value="Genomic_DNA"/>
</dbReference>
<proteinExistence type="predicted"/>
<protein>
    <submittedName>
        <fullName evidence="1">Uncharacterized protein</fullName>
    </submittedName>
</protein>
<comment type="caution">
    <text evidence="1">The sequence shown here is derived from an EMBL/GenBank/DDBJ whole genome shotgun (WGS) entry which is preliminary data.</text>
</comment>
<reference evidence="1 2" key="1">
    <citation type="submission" date="2019-04" db="EMBL/GenBank/DDBJ databases">
        <title>Streptomyces oryziradicis sp. nov., a novel actinomycete isolated from rhizosphere soil of rice (Oryza sativa L.).</title>
        <authorList>
            <person name="Li C."/>
        </authorList>
    </citation>
    <scope>NUCLEOTIDE SEQUENCE [LARGE SCALE GENOMIC DNA]</scope>
    <source>
        <strain evidence="1 2">NEAU-C40</strain>
    </source>
</reference>
<accession>A0A4U0RVB4</accession>
<dbReference type="RefSeq" id="WP_136729565.1">
    <property type="nucleotide sequence ID" value="NZ_SUMC01000089.1"/>
</dbReference>
<evidence type="ECO:0000313" key="1">
    <source>
        <dbReference type="EMBL" id="TKA00182.1"/>
    </source>
</evidence>
<name>A0A4U0RVB4_9ACTN</name>